<accession>A0A3T1D1V7</accession>
<proteinExistence type="predicted"/>
<dbReference type="GO" id="GO:0016020">
    <property type="term" value="C:membrane"/>
    <property type="evidence" value="ECO:0007669"/>
    <property type="project" value="TreeGrafter"/>
</dbReference>
<evidence type="ECO:0000313" key="4">
    <source>
        <dbReference type="EMBL" id="BBI31995.1"/>
    </source>
</evidence>
<dbReference type="OrthoDB" id="2649545at2"/>
<keyword evidence="5" id="KW-1185">Reference proteome</keyword>
<evidence type="ECO:0000256" key="2">
    <source>
        <dbReference type="ARBA" id="ARBA00022801"/>
    </source>
</evidence>
<evidence type="ECO:0000313" key="5">
    <source>
        <dbReference type="Proteomes" id="UP000289856"/>
    </source>
</evidence>
<evidence type="ECO:0000256" key="1">
    <source>
        <dbReference type="ARBA" id="ARBA00022723"/>
    </source>
</evidence>
<dbReference type="PROSITE" id="PS51677">
    <property type="entry name" value="NODB"/>
    <property type="match status" value="1"/>
</dbReference>
<dbReference type="GO" id="GO:0016810">
    <property type="term" value="F:hydrolase activity, acting on carbon-nitrogen (but not peptide) bonds"/>
    <property type="evidence" value="ECO:0007669"/>
    <property type="project" value="InterPro"/>
</dbReference>
<dbReference type="Pfam" id="PF01522">
    <property type="entry name" value="Polysacc_deac_1"/>
    <property type="match status" value="1"/>
</dbReference>
<dbReference type="SUPFAM" id="SSF88713">
    <property type="entry name" value="Glycoside hydrolase/deacetylase"/>
    <property type="match status" value="1"/>
</dbReference>
<dbReference type="GO" id="GO:0005975">
    <property type="term" value="P:carbohydrate metabolic process"/>
    <property type="evidence" value="ECO:0007669"/>
    <property type="project" value="InterPro"/>
</dbReference>
<dbReference type="GO" id="GO:0046872">
    <property type="term" value="F:metal ion binding"/>
    <property type="evidence" value="ECO:0007669"/>
    <property type="project" value="UniProtKB-KW"/>
</dbReference>
<dbReference type="Proteomes" id="UP000289856">
    <property type="component" value="Chromosome"/>
</dbReference>
<dbReference type="InterPro" id="IPR002509">
    <property type="entry name" value="NODB_dom"/>
</dbReference>
<gene>
    <name evidence="4" type="ORF">KCTCHS21_13940</name>
</gene>
<protein>
    <submittedName>
        <fullName evidence="4">Polysaccharide deacetylase family sporulation protein PdaB</fullName>
    </submittedName>
</protein>
<dbReference type="InterPro" id="IPR050248">
    <property type="entry name" value="Polysacc_deacetylase_ArnD"/>
</dbReference>
<dbReference type="Gene3D" id="3.20.20.370">
    <property type="entry name" value="Glycoside hydrolase/deacetylase"/>
    <property type="match status" value="1"/>
</dbReference>
<reference evidence="4 5" key="1">
    <citation type="submission" date="2019-01" db="EMBL/GenBank/DDBJ databases">
        <title>Complete genome sequence of Cohnella hallensis HS21 isolated from Korean fir (Abies koreana) rhizospheric soil.</title>
        <authorList>
            <person name="Jiang L."/>
            <person name="Kang S.W."/>
            <person name="Kim S."/>
            <person name="Jung J."/>
            <person name="Kim C.Y."/>
            <person name="Kim D.H."/>
            <person name="Kim S.W."/>
            <person name="Lee J."/>
        </authorList>
    </citation>
    <scope>NUCLEOTIDE SEQUENCE [LARGE SCALE GENOMIC DNA]</scope>
    <source>
        <strain evidence="4 5">HS21</strain>
    </source>
</reference>
<organism evidence="4 5">
    <name type="scientific">Cohnella abietis</name>
    <dbReference type="NCBI Taxonomy" id="2507935"/>
    <lineage>
        <taxon>Bacteria</taxon>
        <taxon>Bacillati</taxon>
        <taxon>Bacillota</taxon>
        <taxon>Bacilli</taxon>
        <taxon>Bacillales</taxon>
        <taxon>Paenibacillaceae</taxon>
        <taxon>Cohnella</taxon>
    </lineage>
</organism>
<dbReference type="RefSeq" id="WP_130606204.1">
    <property type="nucleotide sequence ID" value="NZ_AP019400.1"/>
</dbReference>
<sequence length="252" mass="29153">MYKSKLIVTLGGLLLLMTCGFTVEQPVKKNRAYYEARDEIVWEVPMKEKLVALTFDDGPNSRTTPQILDLLLQNETKSTFFIVGKRAERFPDIVKREALEGHEVANHTYSHMYLNSNVSEAKITDELVRTQNKIFELTGQKSPWFRPPGGVYNESVVRIAREKGYKMVLWSWHQDTKDWRSPGTQKIINKVLHNIRNGDIILFHDHVDGSIQTVEALKVILPELKKRGYKMVTVSELIQHRQSKSIQVKPRH</sequence>
<feature type="domain" description="NodB homology" evidence="3">
    <location>
        <begin position="49"/>
        <end position="232"/>
    </location>
</feature>
<keyword evidence="1" id="KW-0479">Metal-binding</keyword>
<dbReference type="KEGG" id="cohn:KCTCHS21_13940"/>
<dbReference type="InterPro" id="IPR011330">
    <property type="entry name" value="Glyco_hydro/deAcase_b/a-brl"/>
</dbReference>
<keyword evidence="2" id="KW-0378">Hydrolase</keyword>
<evidence type="ECO:0000259" key="3">
    <source>
        <dbReference type="PROSITE" id="PS51677"/>
    </source>
</evidence>
<dbReference type="EMBL" id="AP019400">
    <property type="protein sequence ID" value="BBI31995.1"/>
    <property type="molecule type" value="Genomic_DNA"/>
</dbReference>
<dbReference type="PANTHER" id="PTHR10587">
    <property type="entry name" value="GLYCOSYL TRANSFERASE-RELATED"/>
    <property type="match status" value="1"/>
</dbReference>
<dbReference type="CDD" id="cd10917">
    <property type="entry name" value="CE4_NodB_like_6s_7s"/>
    <property type="match status" value="1"/>
</dbReference>
<dbReference type="PANTHER" id="PTHR10587:SF133">
    <property type="entry name" value="CHITIN DEACETYLASE 1-RELATED"/>
    <property type="match status" value="1"/>
</dbReference>
<name>A0A3T1D1V7_9BACL</name>
<dbReference type="AlphaFoldDB" id="A0A3T1D1V7"/>